<reference evidence="2 3" key="1">
    <citation type="submission" date="2018-12" db="EMBL/GenBank/DDBJ databases">
        <title>Complete Genome Sequence of the Corallopyronin A producing Myxobacterium Corallococcus coralloides B035.</title>
        <authorList>
            <person name="Bouhired S.M."/>
            <person name="Rupp O."/>
            <person name="Blom J."/>
            <person name="Schaeberle T.F."/>
            <person name="Kehraus S."/>
            <person name="Schiefer A."/>
            <person name="Pfarr K."/>
            <person name="Goesmann A."/>
            <person name="Hoerauf A."/>
            <person name="Koenig G.M."/>
        </authorList>
    </citation>
    <scope>NUCLEOTIDE SEQUENCE [LARGE SCALE GENOMIC DNA]</scope>
    <source>
        <strain evidence="2 3">B035</strain>
    </source>
</reference>
<dbReference type="SUPFAM" id="SSF49464">
    <property type="entry name" value="Carboxypeptidase regulatory domain-like"/>
    <property type="match status" value="5"/>
</dbReference>
<sequence>MGNARPGGLKPWLGGAALAVVALLAFLLWNPVESSSAKDPPVTTVPSSRTPVARPARMTTPPSPAGTARITGRVLGASGPAEGVRVSASRVEPGVALSERPCPNPSGQDDARAPALKSGACSFDAERMQWESVEVRDGEAPVFAEAATDAEGRFVLEGLPEGHVTLWALGDTGAVSQGGVAVGSNDVVLTLEQGVLFEGTVTDTDRKTPIPDARVTLVSRWHTRFFDATADAEGLFIVGPLPQGDYAAFVTAEGRSPWFKPEVESLTAMQPVVLARALSLSGQVLSVDGAPVPGILVHLDGDTATASTQRTTTDGEGRFRFTAPAVLHQLTAESGGAFATLDVTPPQEHVALRLQPGVFVTGTVRDDAGHSIPNARVETYREDGGPVAAEAATVTDAGGRYQLGPTRPGPHTFRILAPHHLDVEQHARKLHLGMAPLDFTLKRAQSVEGRVVDTSGAPLEGILLSLSGNRLGAGDDIDAGGARRSDANGHFVLDVTRAGTGELSVEEPSFQRQTLAVRIPSRDVVVVLDRGASVSGTVTDAQGLPLRGATVTARADPKAFEDDSASGDDTRAGVTDEQGRFHLQGIAPGTYLLEAVVREDLMDASVSQSITFQAREHREVSLRMEAGRERSGIAVDGTGQPLADVVITASSSGDAAWQYQWIEGEGSAGLRTGPDGRFTLRGLVAPRYAVWADLPGYTFRPGRSQGGEPRAERGGLWVDSSEAPLQLVLERDGRLRGRVVAPGGKAVTSFQVKGADLYNSAQPDEWPDGAFDLPFGMAGPANLTVEADGFMPLERAVTLTEGVDLDLGVLTLDPGWTLRLELHDAETGEVLSQLDSFRATLTAPGTSGVTRAMTRPRNVPLRDGVYTLSQLPPPPFTLSLRSRNTRPFEQEVTAHVDTLTVALDRAATVRLLARDTDGTPLPALISLKEVGPGVHMTRYQDFAPGGTLVLRGVEPGEYLLNARAADPDEGPRFTPRKVQIPPRGEVTFTVEASSP</sequence>
<dbReference type="GO" id="GO:0030246">
    <property type="term" value="F:carbohydrate binding"/>
    <property type="evidence" value="ECO:0007669"/>
    <property type="project" value="InterPro"/>
</dbReference>
<proteinExistence type="predicted"/>
<protein>
    <submittedName>
        <fullName evidence="2">Putative lipoprotein</fullName>
    </submittedName>
</protein>
<dbReference type="AlphaFoldDB" id="A0A410RMI5"/>
<dbReference type="InterPro" id="IPR008969">
    <property type="entry name" value="CarboxyPept-like_regulatory"/>
</dbReference>
<name>A0A410RMI5_CORCK</name>
<keyword evidence="2" id="KW-0449">Lipoprotein</keyword>
<dbReference type="InterPro" id="IPR013784">
    <property type="entry name" value="Carb-bd-like_fold"/>
</dbReference>
<evidence type="ECO:0000313" key="3">
    <source>
        <dbReference type="Proteomes" id="UP000288758"/>
    </source>
</evidence>
<feature type="compositionally biased region" description="Low complexity" evidence="1">
    <location>
        <begin position="40"/>
        <end position="52"/>
    </location>
</feature>
<accession>A0A410RMI5</accession>
<dbReference type="Proteomes" id="UP000288758">
    <property type="component" value="Chromosome"/>
</dbReference>
<dbReference type="SUPFAM" id="SSF49452">
    <property type="entry name" value="Starch-binding domain-like"/>
    <property type="match status" value="1"/>
</dbReference>
<organism evidence="2 3">
    <name type="scientific">Corallococcus coralloides</name>
    <name type="common">Myxococcus coralloides</name>
    <dbReference type="NCBI Taxonomy" id="184914"/>
    <lineage>
        <taxon>Bacteria</taxon>
        <taxon>Pseudomonadati</taxon>
        <taxon>Myxococcota</taxon>
        <taxon>Myxococcia</taxon>
        <taxon>Myxococcales</taxon>
        <taxon>Cystobacterineae</taxon>
        <taxon>Myxococcaceae</taxon>
        <taxon>Corallococcus</taxon>
    </lineage>
</organism>
<gene>
    <name evidence="2" type="ORF">EJ065_1461</name>
</gene>
<feature type="region of interest" description="Disordered" evidence="1">
    <location>
        <begin position="91"/>
        <end position="114"/>
    </location>
</feature>
<dbReference type="EMBL" id="CP034669">
    <property type="protein sequence ID" value="QAT83061.1"/>
    <property type="molecule type" value="Genomic_DNA"/>
</dbReference>
<feature type="region of interest" description="Disordered" evidence="1">
    <location>
        <begin position="34"/>
        <end position="70"/>
    </location>
</feature>
<evidence type="ECO:0000256" key="1">
    <source>
        <dbReference type="SAM" id="MobiDB-lite"/>
    </source>
</evidence>
<dbReference type="Gene3D" id="2.60.40.1120">
    <property type="entry name" value="Carboxypeptidase-like, regulatory domain"/>
    <property type="match status" value="4"/>
</dbReference>
<dbReference type="Pfam" id="PF13620">
    <property type="entry name" value="CarboxypepD_reg"/>
    <property type="match status" value="4"/>
</dbReference>
<evidence type="ECO:0000313" key="2">
    <source>
        <dbReference type="EMBL" id="QAT83061.1"/>
    </source>
</evidence>